<sequence length="179" mass="20315">MGRFLEESCPVFKAELEAILNDPRDLWGMLMKADPSREHLGTPGGWDTVRIVRYHHWYDLFCEMAPQTCALVKSRAEINKCSFMNVNYVKLHPGAHLKPHYGNGPRLSAHLSVIAPEPTKAGMSVGADKVLWVEGKAIIFDDTYPHMVSHWGEKPRYVMLVWFCHPCDENNEHGQSCPA</sequence>
<dbReference type="InterPro" id="IPR007803">
    <property type="entry name" value="Asp/Arg/Pro-Hydrxlase"/>
</dbReference>
<comment type="caution">
    <text evidence="5">The sequence shown here is derived from an EMBL/GenBank/DDBJ whole genome shotgun (WGS) entry which is preliminary data.</text>
</comment>
<dbReference type="PANTHER" id="PTHR46332">
    <property type="entry name" value="ASPARTATE BETA-HYDROXYLASE DOMAIN-CONTAINING PROTEIN 2"/>
    <property type="match status" value="1"/>
</dbReference>
<gene>
    <name evidence="5" type="ORF">PGLA2088_LOCUS29646</name>
</gene>
<comment type="similarity">
    <text evidence="1">Belongs to the aspartyl/asparaginyl beta-hydroxylase family.</text>
</comment>
<reference evidence="5" key="1">
    <citation type="submission" date="2021-02" db="EMBL/GenBank/DDBJ databases">
        <authorList>
            <person name="Dougan E. K."/>
            <person name="Rhodes N."/>
            <person name="Thang M."/>
            <person name="Chan C."/>
        </authorList>
    </citation>
    <scope>NUCLEOTIDE SEQUENCE</scope>
</reference>
<evidence type="ECO:0000313" key="6">
    <source>
        <dbReference type="Proteomes" id="UP000626109"/>
    </source>
</evidence>
<evidence type="ECO:0000259" key="4">
    <source>
        <dbReference type="Pfam" id="PF05118"/>
    </source>
</evidence>
<dbReference type="GO" id="GO:0016020">
    <property type="term" value="C:membrane"/>
    <property type="evidence" value="ECO:0007669"/>
    <property type="project" value="TreeGrafter"/>
</dbReference>
<dbReference type="SUPFAM" id="SSF51197">
    <property type="entry name" value="Clavaminate synthase-like"/>
    <property type="match status" value="1"/>
</dbReference>
<dbReference type="Gene3D" id="2.60.120.330">
    <property type="entry name" value="B-lactam Antibiotic, Isopenicillin N Synthase, Chain"/>
    <property type="match status" value="1"/>
</dbReference>
<keyword evidence="3" id="KW-0560">Oxidoreductase</keyword>
<name>A0A813KBQ6_POLGL</name>
<keyword evidence="2" id="KW-0223">Dioxygenase</keyword>
<evidence type="ECO:0000313" key="5">
    <source>
        <dbReference type="EMBL" id="CAE8696035.1"/>
    </source>
</evidence>
<evidence type="ECO:0000256" key="2">
    <source>
        <dbReference type="ARBA" id="ARBA00022964"/>
    </source>
</evidence>
<dbReference type="EMBL" id="CAJNNW010028422">
    <property type="protein sequence ID" value="CAE8696035.1"/>
    <property type="molecule type" value="Genomic_DNA"/>
</dbReference>
<dbReference type="PANTHER" id="PTHR46332:SF5">
    <property type="entry name" value="ASPARTATE BETA-HYDROXYLASE DOMAIN CONTAINING 2"/>
    <property type="match status" value="1"/>
</dbReference>
<dbReference type="Proteomes" id="UP000626109">
    <property type="component" value="Unassembled WGS sequence"/>
</dbReference>
<feature type="non-terminal residue" evidence="5">
    <location>
        <position position="179"/>
    </location>
</feature>
<dbReference type="InterPro" id="IPR051821">
    <property type="entry name" value="Asp/Asn_beta-hydroxylase"/>
</dbReference>
<accession>A0A813KBQ6</accession>
<proteinExistence type="inferred from homology"/>
<evidence type="ECO:0000256" key="3">
    <source>
        <dbReference type="ARBA" id="ARBA00023002"/>
    </source>
</evidence>
<feature type="domain" description="Aspartyl/asparaginy/proline hydroxylase" evidence="4">
    <location>
        <begin position="8"/>
        <end position="166"/>
    </location>
</feature>
<dbReference type="InterPro" id="IPR027443">
    <property type="entry name" value="IPNS-like_sf"/>
</dbReference>
<dbReference type="GO" id="GO:0051213">
    <property type="term" value="F:dioxygenase activity"/>
    <property type="evidence" value="ECO:0007669"/>
    <property type="project" value="UniProtKB-KW"/>
</dbReference>
<dbReference type="AlphaFoldDB" id="A0A813KBQ6"/>
<evidence type="ECO:0000256" key="1">
    <source>
        <dbReference type="ARBA" id="ARBA00007730"/>
    </source>
</evidence>
<organism evidence="5 6">
    <name type="scientific">Polarella glacialis</name>
    <name type="common">Dinoflagellate</name>
    <dbReference type="NCBI Taxonomy" id="89957"/>
    <lineage>
        <taxon>Eukaryota</taxon>
        <taxon>Sar</taxon>
        <taxon>Alveolata</taxon>
        <taxon>Dinophyceae</taxon>
        <taxon>Suessiales</taxon>
        <taxon>Suessiaceae</taxon>
        <taxon>Polarella</taxon>
    </lineage>
</organism>
<dbReference type="Pfam" id="PF05118">
    <property type="entry name" value="Asp_Arg_Hydrox"/>
    <property type="match status" value="1"/>
</dbReference>
<protein>
    <recommendedName>
        <fullName evidence="4">Aspartyl/asparaginy/proline hydroxylase domain-containing protein</fullName>
    </recommendedName>
</protein>